<dbReference type="InterPro" id="IPR011021">
    <property type="entry name" value="Arrestin-like_N"/>
</dbReference>
<feature type="domain" description="Arrestin-like N-terminal" evidence="2">
    <location>
        <begin position="17"/>
        <end position="153"/>
    </location>
</feature>
<dbReference type="EMBL" id="JARJCW010000173">
    <property type="protein sequence ID" value="KAJ7189565.1"/>
    <property type="molecule type" value="Genomic_DNA"/>
</dbReference>
<dbReference type="SUPFAM" id="SSF81296">
    <property type="entry name" value="E set domains"/>
    <property type="match status" value="1"/>
</dbReference>
<feature type="region of interest" description="Disordered" evidence="1">
    <location>
        <begin position="280"/>
        <end position="304"/>
    </location>
</feature>
<name>A0AAD6UMB7_9AGAR</name>
<dbReference type="GO" id="GO:0015031">
    <property type="term" value="P:protein transport"/>
    <property type="evidence" value="ECO:0007669"/>
    <property type="project" value="TreeGrafter"/>
</dbReference>
<dbReference type="Pfam" id="PF00339">
    <property type="entry name" value="Arrestin_N"/>
    <property type="match status" value="1"/>
</dbReference>
<feature type="region of interest" description="Disordered" evidence="1">
    <location>
        <begin position="369"/>
        <end position="399"/>
    </location>
</feature>
<accession>A0AAD6UMB7</accession>
<feature type="compositionally biased region" description="Polar residues" evidence="1">
    <location>
        <begin position="280"/>
        <end position="289"/>
    </location>
</feature>
<dbReference type="PANTHER" id="PTHR11188:SF17">
    <property type="entry name" value="FI21816P1"/>
    <property type="match status" value="1"/>
</dbReference>
<organism evidence="3 4">
    <name type="scientific">Mycena pura</name>
    <dbReference type="NCBI Taxonomy" id="153505"/>
    <lineage>
        <taxon>Eukaryota</taxon>
        <taxon>Fungi</taxon>
        <taxon>Dikarya</taxon>
        <taxon>Basidiomycota</taxon>
        <taxon>Agaricomycotina</taxon>
        <taxon>Agaricomycetes</taxon>
        <taxon>Agaricomycetidae</taxon>
        <taxon>Agaricales</taxon>
        <taxon>Marasmiineae</taxon>
        <taxon>Mycenaceae</taxon>
        <taxon>Mycena</taxon>
    </lineage>
</organism>
<evidence type="ECO:0000259" key="2">
    <source>
        <dbReference type="Pfam" id="PF00339"/>
    </source>
</evidence>
<dbReference type="AlphaFoldDB" id="A0AAD6UMB7"/>
<evidence type="ECO:0000313" key="4">
    <source>
        <dbReference type="Proteomes" id="UP001219525"/>
    </source>
</evidence>
<dbReference type="InterPro" id="IPR014752">
    <property type="entry name" value="Arrestin-like_C"/>
</dbReference>
<dbReference type="Proteomes" id="UP001219525">
    <property type="component" value="Unassembled WGS sequence"/>
</dbReference>
<sequence length="399" mass="44402">MAPKSSTKAPVFVLYFPDAVRVAGETIQGRVELDVARAQDDGVENVCVNLRGSIVTTIIETNCDGSDTKHERTIQLIDSGRSLWERGAAYPLPGCHTLVLPFEFKLPDNLPPSFHLAIPQHEAVISYTIEVVGRRPDLLRKDRRIRQNFAVLPAASPEQVLAKTSLKQGWGGLWRTTSLEQKLRQGIWGDYSHARAELKVPKLTSFPRATALPVKFYVETRTKPMSRTAAPEDKHHKPLFPAPPVDSTEVKLYFHREATIRTRRRHGTLNDSCQTLGSLGDPASTSVTPTVGVPQWVPDPEKKDRGVWKRSVQFETTLTLPFAPSFSTETVDCKYFLRFTVSFPGIGNDLNLDVPIRLDPAHPCPAPDNINYAYIPPDGPPPLPDSPPSYLSALERDDM</sequence>
<feature type="compositionally biased region" description="Pro residues" evidence="1">
    <location>
        <begin position="377"/>
        <end position="387"/>
    </location>
</feature>
<dbReference type="InterPro" id="IPR050357">
    <property type="entry name" value="Arrestin_domain-protein"/>
</dbReference>
<evidence type="ECO:0000256" key="1">
    <source>
        <dbReference type="SAM" id="MobiDB-lite"/>
    </source>
</evidence>
<protein>
    <recommendedName>
        <fullName evidence="2">Arrestin-like N-terminal domain-containing protein</fullName>
    </recommendedName>
</protein>
<dbReference type="Gene3D" id="2.60.40.640">
    <property type="match status" value="1"/>
</dbReference>
<dbReference type="GO" id="GO:0005737">
    <property type="term" value="C:cytoplasm"/>
    <property type="evidence" value="ECO:0007669"/>
    <property type="project" value="TreeGrafter"/>
</dbReference>
<comment type="caution">
    <text evidence="3">The sequence shown here is derived from an EMBL/GenBank/DDBJ whole genome shotgun (WGS) entry which is preliminary data.</text>
</comment>
<dbReference type="PANTHER" id="PTHR11188">
    <property type="entry name" value="ARRESTIN DOMAIN CONTAINING PROTEIN"/>
    <property type="match status" value="1"/>
</dbReference>
<gene>
    <name evidence="3" type="ORF">GGX14DRAFT_484852</name>
</gene>
<evidence type="ECO:0000313" key="3">
    <source>
        <dbReference type="EMBL" id="KAJ7189565.1"/>
    </source>
</evidence>
<proteinExistence type="predicted"/>
<keyword evidence="4" id="KW-1185">Reference proteome</keyword>
<reference evidence="3" key="1">
    <citation type="submission" date="2023-03" db="EMBL/GenBank/DDBJ databases">
        <title>Massive genome expansion in bonnet fungi (Mycena s.s.) driven by repeated elements and novel gene families across ecological guilds.</title>
        <authorList>
            <consortium name="Lawrence Berkeley National Laboratory"/>
            <person name="Harder C.B."/>
            <person name="Miyauchi S."/>
            <person name="Viragh M."/>
            <person name="Kuo A."/>
            <person name="Thoen E."/>
            <person name="Andreopoulos B."/>
            <person name="Lu D."/>
            <person name="Skrede I."/>
            <person name="Drula E."/>
            <person name="Henrissat B."/>
            <person name="Morin E."/>
            <person name="Kohler A."/>
            <person name="Barry K."/>
            <person name="LaButti K."/>
            <person name="Morin E."/>
            <person name="Salamov A."/>
            <person name="Lipzen A."/>
            <person name="Mereny Z."/>
            <person name="Hegedus B."/>
            <person name="Baldrian P."/>
            <person name="Stursova M."/>
            <person name="Weitz H."/>
            <person name="Taylor A."/>
            <person name="Grigoriev I.V."/>
            <person name="Nagy L.G."/>
            <person name="Martin F."/>
            <person name="Kauserud H."/>
        </authorList>
    </citation>
    <scope>NUCLEOTIDE SEQUENCE</scope>
    <source>
        <strain evidence="3">9144</strain>
    </source>
</reference>
<dbReference type="InterPro" id="IPR014756">
    <property type="entry name" value="Ig_E-set"/>
</dbReference>